<dbReference type="Proteomes" id="UP000291933">
    <property type="component" value="Unassembled WGS sequence"/>
</dbReference>
<feature type="transmembrane region" description="Helical" evidence="1">
    <location>
        <begin position="48"/>
        <end position="68"/>
    </location>
</feature>
<organism evidence="2 3">
    <name type="scientific">Propioniciclava tarda</name>
    <dbReference type="NCBI Taxonomy" id="433330"/>
    <lineage>
        <taxon>Bacteria</taxon>
        <taxon>Bacillati</taxon>
        <taxon>Actinomycetota</taxon>
        <taxon>Actinomycetes</taxon>
        <taxon>Propionibacteriales</taxon>
        <taxon>Propionibacteriaceae</taxon>
        <taxon>Propioniciclava</taxon>
    </lineage>
</organism>
<keyword evidence="3" id="KW-1185">Reference proteome</keyword>
<keyword evidence="1" id="KW-1133">Transmembrane helix</keyword>
<evidence type="ECO:0000313" key="3">
    <source>
        <dbReference type="Proteomes" id="UP000291933"/>
    </source>
</evidence>
<protein>
    <submittedName>
        <fullName evidence="2">Uncharacterized protein</fullName>
    </submittedName>
</protein>
<comment type="caution">
    <text evidence="2">The sequence shown here is derived from an EMBL/GenBank/DDBJ whole genome shotgun (WGS) entry which is preliminary data.</text>
</comment>
<reference evidence="2 3" key="1">
    <citation type="submission" date="2019-01" db="EMBL/GenBank/DDBJ databases">
        <title>Lactibacter flavus gen. nov., sp. nov., a novel bacterium of the family Propionibacteriaceae isolated from raw milk and dairy products.</title>
        <authorList>
            <person name="Huptas C."/>
            <person name="Wenning M."/>
            <person name="Breitenwieser F."/>
            <person name="Doll E."/>
            <person name="Von Neubeck M."/>
            <person name="Busse H.-J."/>
            <person name="Scherer S."/>
        </authorList>
    </citation>
    <scope>NUCLEOTIDE SEQUENCE [LARGE SCALE GENOMIC DNA]</scope>
    <source>
        <strain evidence="2 3">DSM 22130</strain>
    </source>
</reference>
<name>A0A4Q9KPD4_PROTD</name>
<dbReference type="RefSeq" id="WP_131170608.1">
    <property type="nucleotide sequence ID" value="NZ_FXTL01000001.1"/>
</dbReference>
<sequence length="152" mass="15549">MTDRTPPADSRSGAARAGEVDPDLSALFQRIPTVDAVRRPFRLWGLQGWGLAQWAGLAAASVGFFFAYRGLNFGLGWGAFAVVAALVAGFVVATYLPRRGVTSGAAPCALVPLAMTLLVPALANPAEPLTAAIGLALLIAVASQRLTGAGCG</sequence>
<evidence type="ECO:0000313" key="2">
    <source>
        <dbReference type="EMBL" id="TBT96195.1"/>
    </source>
</evidence>
<evidence type="ECO:0000256" key="1">
    <source>
        <dbReference type="SAM" id="Phobius"/>
    </source>
</evidence>
<keyword evidence="1" id="KW-0812">Transmembrane</keyword>
<dbReference type="EMBL" id="SDMR01000001">
    <property type="protein sequence ID" value="TBT96195.1"/>
    <property type="molecule type" value="Genomic_DNA"/>
</dbReference>
<dbReference type="AlphaFoldDB" id="A0A4Q9KPD4"/>
<proteinExistence type="predicted"/>
<keyword evidence="1" id="KW-0472">Membrane</keyword>
<accession>A0A4Q9KPD4</accession>
<gene>
    <name evidence="2" type="ORF">ET996_00540</name>
</gene>
<feature type="transmembrane region" description="Helical" evidence="1">
    <location>
        <begin position="74"/>
        <end position="96"/>
    </location>
</feature>